<keyword evidence="1" id="KW-0812">Transmembrane</keyword>
<dbReference type="Pfam" id="PF07495">
    <property type="entry name" value="Y_Y_Y"/>
    <property type="match status" value="1"/>
</dbReference>
<dbReference type="GeneID" id="78342172"/>
<feature type="chain" id="PRO_5021324773" description="Two component regulator three Y domain-containing protein" evidence="2">
    <location>
        <begin position="25"/>
        <end position="949"/>
    </location>
</feature>
<protein>
    <recommendedName>
        <fullName evidence="3">Two component regulator three Y domain-containing protein</fullName>
    </recommendedName>
</protein>
<sequence length="949" mass="108424">MPIKFLYSLFCLLTGVLSAMSSRAAGPGVINLLPSDYRAANKNWAVAEDDAGTLYAGNDKGLLEFDGLQWRLYELPRASIVRSVAPLSHDVIFTGGFEEFGRWDRDASGALRYTSLVPAQRNPRFSDSDFWKIYITPQGVLFQSFHGIYLYDYERVRRLTGEMNMLFLLRAGDEFWVQEMGGPLYRMRQESFERLPDSERFSTTTVRVLLPGPHEGEWIVGTGTDGLWRYDGERFTPWSPALSERLRRDELNCGIRTSRGTYLFGTLFGGLYEAGADGRLLAVLSTENRLLNNSVMALAEDAQQNVWAALDRGLSLLLFCEGVDYHTYNKWAAGSLYDACRWQGKLLLATNQGVFAVDESRLATGVDPSDFRPVAGLSGQAWSFDLLDGRLYVSHNTGVTELRPDFSLVRRSDMGGYGLRRVKLGEKSRTYYASYYKLRLLDDDGTMHEVDGLDESVYRIEADYMRNLWLEHPSKGVYRCRMSDDGRRIEERTLYGGGAGDGLPYKLHLLRVGGRVALMGDDRFFRYNEYTDCIEADTVLDAAFRTVEDIRRVIPYADEWFWVITGSGVWKLRYDGRRSAELTPCAGIPVDNMIYGYEQVARLDDSTCLFCGDNGFELVSSQAVEIPPPPIPPLLESLRASGRRGDEAWYDLSAAVEIPHQRNSVTFRYAPRRGAVPGLRFRHRLTGMESAWSESDRTGTADYARLPQGRYTFEVAVGDVFGRWSEPARFPFVVLTPWYATGWAYAGYVLLLAFTFYCLWLLVMRFYRRRYLRRLRLQEIVALRRANRELTRQIETRDAEIVAQSSTLIGRNEIILRLRDMVNEFQQKQGNRTTAPLWQKVNAYVSSKLDTESDWTLFLIKFEQKHSSYFRIMKERFPDLTTSDLRLSACLKMNLCTKEIASLMSLSVRAVENGRYRLRKKLGLTSAQNLNEFLLHIDSQESGPEDDEK</sequence>
<gene>
    <name evidence="4" type="ORF">A5CBH24_14520</name>
</gene>
<organism evidence="4 5">
    <name type="scientific">Alistipes communis</name>
    <dbReference type="NCBI Taxonomy" id="2585118"/>
    <lineage>
        <taxon>Bacteria</taxon>
        <taxon>Pseudomonadati</taxon>
        <taxon>Bacteroidota</taxon>
        <taxon>Bacteroidia</taxon>
        <taxon>Bacteroidales</taxon>
        <taxon>Rikenellaceae</taxon>
        <taxon>Alistipes</taxon>
    </lineage>
</organism>
<name>A0A4Y1WV37_9BACT</name>
<keyword evidence="2" id="KW-0732">Signal</keyword>
<dbReference type="InterPro" id="IPR036388">
    <property type="entry name" value="WH-like_DNA-bd_sf"/>
</dbReference>
<evidence type="ECO:0000313" key="5">
    <source>
        <dbReference type="Proteomes" id="UP000318946"/>
    </source>
</evidence>
<dbReference type="KEGG" id="acou:A5CBH24_14520"/>
<dbReference type="SUPFAM" id="SSF46894">
    <property type="entry name" value="C-terminal effector domain of the bipartite response regulators"/>
    <property type="match status" value="1"/>
</dbReference>
<dbReference type="InterPro" id="IPR016032">
    <property type="entry name" value="Sig_transdc_resp-reg_C-effctor"/>
</dbReference>
<dbReference type="OrthoDB" id="1090267at2"/>
<dbReference type="InterPro" id="IPR011123">
    <property type="entry name" value="Y_Y_Y"/>
</dbReference>
<dbReference type="RefSeq" id="WP_141412668.1">
    <property type="nucleotide sequence ID" value="NZ_AP019735.1"/>
</dbReference>
<dbReference type="Gene3D" id="1.10.10.10">
    <property type="entry name" value="Winged helix-like DNA-binding domain superfamily/Winged helix DNA-binding domain"/>
    <property type="match status" value="1"/>
</dbReference>
<evidence type="ECO:0000256" key="2">
    <source>
        <dbReference type="SAM" id="SignalP"/>
    </source>
</evidence>
<dbReference type="EMBL" id="AP019735">
    <property type="protein sequence ID" value="BBL04139.1"/>
    <property type="molecule type" value="Genomic_DNA"/>
</dbReference>
<keyword evidence="5" id="KW-1185">Reference proteome</keyword>
<evidence type="ECO:0000313" key="4">
    <source>
        <dbReference type="EMBL" id="BBL04139.1"/>
    </source>
</evidence>
<dbReference type="GO" id="GO:0003677">
    <property type="term" value="F:DNA binding"/>
    <property type="evidence" value="ECO:0007669"/>
    <property type="project" value="InterPro"/>
</dbReference>
<keyword evidence="1" id="KW-1133">Transmembrane helix</keyword>
<feature type="transmembrane region" description="Helical" evidence="1">
    <location>
        <begin position="743"/>
        <end position="767"/>
    </location>
</feature>
<dbReference type="Proteomes" id="UP000318946">
    <property type="component" value="Chromosome"/>
</dbReference>
<reference evidence="5" key="1">
    <citation type="submission" date="2019-06" db="EMBL/GenBank/DDBJ databases">
        <title>Alistipes onderdonkii subsp. vulgaris subsp. nov., Alistipes dispar sp. nov. and Alistipes communis sp. nov., isolated from human faeces, and creation of Alistipes onderdonkii subsp. onderdonkii subsp. nov.</title>
        <authorList>
            <person name="Sakamoto M."/>
            <person name="Ikeyama N."/>
            <person name="Ogata Y."/>
            <person name="Suda W."/>
            <person name="Iino T."/>
            <person name="Hattori M."/>
            <person name="Ohkuma M."/>
        </authorList>
    </citation>
    <scope>NUCLEOTIDE SEQUENCE [LARGE SCALE GENOMIC DNA]</scope>
    <source>
        <strain evidence="5">5CBH24</strain>
    </source>
</reference>
<dbReference type="InterPro" id="IPR013783">
    <property type="entry name" value="Ig-like_fold"/>
</dbReference>
<dbReference type="GO" id="GO:0006355">
    <property type="term" value="P:regulation of DNA-templated transcription"/>
    <property type="evidence" value="ECO:0007669"/>
    <property type="project" value="InterPro"/>
</dbReference>
<dbReference type="AlphaFoldDB" id="A0A4Y1WV37"/>
<evidence type="ECO:0000256" key="1">
    <source>
        <dbReference type="SAM" id="Phobius"/>
    </source>
</evidence>
<dbReference type="Gene3D" id="2.130.10.10">
    <property type="entry name" value="YVTN repeat-like/Quinoprotein amine dehydrogenase"/>
    <property type="match status" value="1"/>
</dbReference>
<accession>A0A4Y1WV37</accession>
<feature type="domain" description="Two component regulator three Y" evidence="3">
    <location>
        <begin position="679"/>
        <end position="734"/>
    </location>
</feature>
<dbReference type="InterPro" id="IPR015943">
    <property type="entry name" value="WD40/YVTN_repeat-like_dom_sf"/>
</dbReference>
<proteinExistence type="predicted"/>
<keyword evidence="1" id="KW-0472">Membrane</keyword>
<feature type="signal peptide" evidence="2">
    <location>
        <begin position="1"/>
        <end position="24"/>
    </location>
</feature>
<dbReference type="Gene3D" id="2.60.40.10">
    <property type="entry name" value="Immunoglobulins"/>
    <property type="match status" value="1"/>
</dbReference>
<evidence type="ECO:0000259" key="3">
    <source>
        <dbReference type="Pfam" id="PF07495"/>
    </source>
</evidence>